<organism evidence="4 5">
    <name type="scientific">Candidatus Frankia alpina</name>
    <dbReference type="NCBI Taxonomy" id="2699483"/>
    <lineage>
        <taxon>Bacteria</taxon>
        <taxon>Bacillati</taxon>
        <taxon>Actinomycetota</taxon>
        <taxon>Actinomycetes</taxon>
        <taxon>Frankiales</taxon>
        <taxon>Frankiaceae</taxon>
        <taxon>Frankia</taxon>
    </lineage>
</organism>
<feature type="compositionally biased region" description="Low complexity" evidence="3">
    <location>
        <begin position="88"/>
        <end position="104"/>
    </location>
</feature>
<comment type="similarity">
    <text evidence="1">Belongs to the NifZ family.</text>
</comment>
<dbReference type="RefSeq" id="WP_136447377.1">
    <property type="nucleotide sequence ID" value="NZ_SSXH01000099.1"/>
</dbReference>
<dbReference type="InterPro" id="IPR007415">
    <property type="entry name" value="Nitrogenase_MoFe_mat_NifZ"/>
</dbReference>
<name>A0A4S5ET63_9ACTN</name>
<proteinExistence type="inferred from homology"/>
<dbReference type="GO" id="GO:0009399">
    <property type="term" value="P:nitrogen fixation"/>
    <property type="evidence" value="ECO:0007669"/>
    <property type="project" value="InterPro"/>
</dbReference>
<evidence type="ECO:0000313" key="5">
    <source>
        <dbReference type="Proteomes" id="UP000305282"/>
    </source>
</evidence>
<feature type="region of interest" description="Disordered" evidence="3">
    <location>
        <begin position="123"/>
        <end position="181"/>
    </location>
</feature>
<accession>A0A4S5ET63</accession>
<feature type="compositionally biased region" description="Pro residues" evidence="3">
    <location>
        <begin position="163"/>
        <end position="175"/>
    </location>
</feature>
<evidence type="ECO:0000256" key="3">
    <source>
        <dbReference type="SAM" id="MobiDB-lite"/>
    </source>
</evidence>
<evidence type="ECO:0000313" key="4">
    <source>
        <dbReference type="EMBL" id="THJ75270.1"/>
    </source>
</evidence>
<dbReference type="EMBL" id="SSXH01000099">
    <property type="protein sequence ID" value="THJ75270.1"/>
    <property type="molecule type" value="Genomic_DNA"/>
</dbReference>
<evidence type="ECO:0000256" key="2">
    <source>
        <dbReference type="ARBA" id="ARBA00023231"/>
    </source>
</evidence>
<comment type="caution">
    <text evidence="4">The sequence shown here is derived from an EMBL/GenBank/DDBJ whole genome shotgun (WGS) entry which is preliminary data.</text>
</comment>
<keyword evidence="2" id="KW-0535">Nitrogen fixation</keyword>
<dbReference type="Proteomes" id="UP000305282">
    <property type="component" value="Unassembled WGS sequence"/>
</dbReference>
<reference evidence="4 5" key="1">
    <citation type="submission" date="2019-04" db="EMBL/GenBank/DDBJ databases">
        <title>Draft genome sequences for three unisolated Alnus-infective Frankia Sp+ strains, AgTrS, AiOr and AvVan, the first sequenced Frankia strains able to sporulate in-planta.</title>
        <authorList>
            <person name="Bethencourt L."/>
            <person name="Vautrin F."/>
            <person name="Taib N."/>
            <person name="Dubost A."/>
            <person name="Castro-Garcia L."/>
            <person name="Imbaud O."/>
            <person name="Abrouk D."/>
            <person name="Fournier P."/>
            <person name="Briolay J."/>
            <person name="Nguyen A."/>
            <person name="Normand P."/>
            <person name="Fernandez M.P."/>
            <person name="Brochier-Armanet C."/>
            <person name="Herrera-Belaroussi A."/>
        </authorList>
    </citation>
    <scope>NUCLEOTIDE SEQUENCE [LARGE SCALE GENOMIC DNA]</scope>
    <source>
        <strain evidence="4 5">AvVan</strain>
    </source>
</reference>
<sequence length="181" mass="18276">MTSNTYDVGDVVMAAKALRNDGTYPDPAISIGEILVEEGTRGQVINVGLYLQEHIVYAIAFENGRIVGALERELTTVEDAAHEESGDAQPAAKTTAAKTTAAGAAAEGSAPAAVLVAEKVPAEPAAHSAHDGAAGPAEKSCKHGSVNCKSTKADAEAAAPAAPAKPTPSAKPTPPAKDGRR</sequence>
<protein>
    <submittedName>
        <fullName evidence="4">Nitrogen fixation protein NifZ</fullName>
    </submittedName>
</protein>
<dbReference type="OrthoDB" id="8563538at2"/>
<dbReference type="Pfam" id="PF04319">
    <property type="entry name" value="NifZ"/>
    <property type="match status" value="1"/>
</dbReference>
<dbReference type="AlphaFoldDB" id="A0A4S5ET63"/>
<gene>
    <name evidence="4" type="ORF">E7Y31_06465</name>
</gene>
<keyword evidence="5" id="KW-1185">Reference proteome</keyword>
<evidence type="ECO:0000256" key="1">
    <source>
        <dbReference type="ARBA" id="ARBA00008027"/>
    </source>
</evidence>
<feature type="region of interest" description="Disordered" evidence="3">
    <location>
        <begin position="80"/>
        <end position="104"/>
    </location>
</feature>